<dbReference type="WBParaSite" id="HCON_00067790-00001">
    <property type="protein sequence ID" value="HCON_00067790-00001"/>
    <property type="gene ID" value="HCON_00067790"/>
</dbReference>
<evidence type="ECO:0000313" key="1">
    <source>
        <dbReference type="Proteomes" id="UP000025227"/>
    </source>
</evidence>
<evidence type="ECO:0000313" key="2">
    <source>
        <dbReference type="WBParaSite" id="HCON_00067790-00001"/>
    </source>
</evidence>
<dbReference type="AlphaFoldDB" id="A0A7I4Y9U7"/>
<keyword evidence="1" id="KW-1185">Reference proteome</keyword>
<reference evidence="2" key="1">
    <citation type="submission" date="2020-12" db="UniProtKB">
        <authorList>
            <consortium name="WormBaseParasite"/>
        </authorList>
    </citation>
    <scope>IDENTIFICATION</scope>
    <source>
        <strain evidence="2">MHco3</strain>
    </source>
</reference>
<name>A0A7I4Y9U7_HAECO</name>
<organism evidence="1 2">
    <name type="scientific">Haemonchus contortus</name>
    <name type="common">Barber pole worm</name>
    <dbReference type="NCBI Taxonomy" id="6289"/>
    <lineage>
        <taxon>Eukaryota</taxon>
        <taxon>Metazoa</taxon>
        <taxon>Ecdysozoa</taxon>
        <taxon>Nematoda</taxon>
        <taxon>Chromadorea</taxon>
        <taxon>Rhabditida</taxon>
        <taxon>Rhabditina</taxon>
        <taxon>Rhabditomorpha</taxon>
        <taxon>Strongyloidea</taxon>
        <taxon>Trichostrongylidae</taxon>
        <taxon>Haemonchus</taxon>
    </lineage>
</organism>
<dbReference type="Proteomes" id="UP000025227">
    <property type="component" value="Unplaced"/>
</dbReference>
<protein>
    <submittedName>
        <fullName evidence="2">Expressed conserved protein</fullName>
    </submittedName>
</protein>
<sequence>MKGTCKQSEKSKFVRNVAYTRIRPCCNQGVGTVQRRRRRRPYADVYLTMSECKDDIRMISFSSPSKQPGVVYPEVLESYEMMKEECDGQDRQTTLQEAI</sequence>
<proteinExistence type="predicted"/>
<dbReference type="OrthoDB" id="10550022at2759"/>
<accession>A0A7I4Y9U7</accession>